<gene>
    <name evidence="19" type="primary">cytb</name>
</gene>
<dbReference type="Gene3D" id="1.20.810.10">
    <property type="entry name" value="Cytochrome Bc1 Complex, Chain C"/>
    <property type="match status" value="1"/>
</dbReference>
<evidence type="ECO:0000256" key="4">
    <source>
        <dbReference type="ARBA" id="ARBA00022448"/>
    </source>
</evidence>
<dbReference type="GO" id="GO:0005743">
    <property type="term" value="C:mitochondrial inner membrane"/>
    <property type="evidence" value="ECO:0007669"/>
    <property type="project" value="UniProtKB-SubCell"/>
</dbReference>
<comment type="similarity">
    <text evidence="16">Belongs to the cytochrome b family.</text>
</comment>
<dbReference type="PANTHER" id="PTHR19271:SF16">
    <property type="entry name" value="CYTOCHROME B"/>
    <property type="match status" value="1"/>
</dbReference>
<evidence type="ECO:0000256" key="6">
    <source>
        <dbReference type="ARBA" id="ARBA00022660"/>
    </source>
</evidence>
<dbReference type="InterPro" id="IPR048259">
    <property type="entry name" value="Cytochrome_b_N_euk/bac"/>
</dbReference>
<dbReference type="CDD" id="cd00284">
    <property type="entry name" value="Cytochrome_b_N"/>
    <property type="match status" value="1"/>
</dbReference>
<evidence type="ECO:0000256" key="15">
    <source>
        <dbReference type="ARBA" id="ARBA00023136"/>
    </source>
</evidence>
<keyword evidence="4 16" id="KW-0813">Transport</keyword>
<keyword evidence="11 16" id="KW-1133">Transmembrane helix</keyword>
<evidence type="ECO:0000256" key="9">
    <source>
        <dbReference type="ARBA" id="ARBA00022792"/>
    </source>
</evidence>
<feature type="transmembrane region" description="Helical" evidence="16">
    <location>
        <begin position="312"/>
        <end position="329"/>
    </location>
</feature>
<evidence type="ECO:0000256" key="10">
    <source>
        <dbReference type="ARBA" id="ARBA00022982"/>
    </source>
</evidence>
<feature type="transmembrane region" description="Helical" evidence="16">
    <location>
        <begin position="103"/>
        <end position="126"/>
    </location>
</feature>
<accession>A0A346Q019</accession>
<geneLocation type="mitochondrion" evidence="19"/>
<feature type="domain" description="Cytochrome b/b6 N-terminal region profile" evidence="17">
    <location>
        <begin position="1"/>
        <end position="202"/>
    </location>
</feature>
<dbReference type="InterPro" id="IPR016174">
    <property type="entry name" value="Di-haem_cyt_TM"/>
</dbReference>
<keyword evidence="15 16" id="KW-0472">Membrane</keyword>
<dbReference type="GO" id="GO:0006122">
    <property type="term" value="P:mitochondrial electron transport, ubiquinol to cytochrome c"/>
    <property type="evidence" value="ECO:0007669"/>
    <property type="project" value="TreeGrafter"/>
</dbReference>
<evidence type="ECO:0000256" key="8">
    <source>
        <dbReference type="ARBA" id="ARBA00022723"/>
    </source>
</evidence>
<evidence type="ECO:0000313" key="19">
    <source>
        <dbReference type="EMBL" id="AXR86345.1"/>
    </source>
</evidence>
<evidence type="ECO:0000256" key="2">
    <source>
        <dbReference type="ARBA" id="ARBA00004448"/>
    </source>
</evidence>
<keyword evidence="9" id="KW-0999">Mitochondrion inner membrane</keyword>
<evidence type="ECO:0000256" key="16">
    <source>
        <dbReference type="RuleBase" id="RU362117"/>
    </source>
</evidence>
<evidence type="ECO:0000259" key="18">
    <source>
        <dbReference type="PROSITE" id="PS51003"/>
    </source>
</evidence>
<keyword evidence="5 16" id="KW-0349">Heme</keyword>
<dbReference type="RefSeq" id="YP_009524385.1">
    <property type="nucleotide sequence ID" value="NC_039617.1"/>
</dbReference>
<keyword evidence="6 16" id="KW-0679">Respiratory chain</keyword>
<dbReference type="SUPFAM" id="SSF81648">
    <property type="entry name" value="a domain/subunit of cytochrome bc1 complex (Ubiquinol-cytochrome c reductase)"/>
    <property type="match status" value="1"/>
</dbReference>
<feature type="transmembrane region" description="Helical" evidence="16">
    <location>
        <begin position="21"/>
        <end position="47"/>
    </location>
</feature>
<dbReference type="PROSITE" id="PS51003">
    <property type="entry name" value="CYTB_CTER"/>
    <property type="match status" value="1"/>
</dbReference>
<dbReference type="SUPFAM" id="SSF81342">
    <property type="entry name" value="Transmembrane di-heme cytochromes"/>
    <property type="match status" value="1"/>
</dbReference>
<evidence type="ECO:0000256" key="11">
    <source>
        <dbReference type="ARBA" id="ARBA00022989"/>
    </source>
</evidence>
<dbReference type="GO" id="GO:0008121">
    <property type="term" value="F:quinol-cytochrome-c reductase activity"/>
    <property type="evidence" value="ECO:0007669"/>
    <property type="project" value="TreeGrafter"/>
</dbReference>
<reference evidence="19" key="1">
    <citation type="submission" date="2018-05" db="EMBL/GenBank/DDBJ databases">
        <authorList>
            <person name="Lanie J.A."/>
            <person name="Ng W.-L."/>
            <person name="Kazmierczak K.M."/>
            <person name="Andrzejewski T.M."/>
            <person name="Davidsen T.M."/>
            <person name="Wayne K.J."/>
            <person name="Tettelin H."/>
            <person name="Glass J.I."/>
            <person name="Rusch D."/>
            <person name="Podicherti R."/>
            <person name="Tsui H.-C.T."/>
            <person name="Winkler M.E."/>
        </authorList>
    </citation>
    <scope>NUCLEOTIDE SEQUENCE</scope>
</reference>
<feature type="transmembrane region" description="Helical" evidence="16">
    <location>
        <begin position="266"/>
        <end position="297"/>
    </location>
</feature>
<evidence type="ECO:0000256" key="1">
    <source>
        <dbReference type="ARBA" id="ARBA00002566"/>
    </source>
</evidence>
<keyword evidence="8 16" id="KW-0479">Metal-binding</keyword>
<evidence type="ECO:0000256" key="7">
    <source>
        <dbReference type="ARBA" id="ARBA00022692"/>
    </source>
</evidence>
<feature type="transmembrane region" description="Helical" evidence="16">
    <location>
        <begin position="336"/>
        <end position="357"/>
    </location>
</feature>
<keyword evidence="7 16" id="KW-0812">Transmembrane</keyword>
<dbReference type="GO" id="GO:0016491">
    <property type="term" value="F:oxidoreductase activity"/>
    <property type="evidence" value="ECO:0007669"/>
    <property type="project" value="UniProtKB-UniRule"/>
</dbReference>
<dbReference type="Pfam" id="PF00033">
    <property type="entry name" value="Cytochrome_B"/>
    <property type="match status" value="1"/>
</dbReference>
<comment type="subcellular location">
    <subcellularLocation>
        <location evidence="2">Mitochondrion inner membrane</location>
        <topology evidence="2">Multi-pass membrane protein</topology>
    </subcellularLocation>
</comment>
<feature type="transmembrane region" description="Helical" evidence="16">
    <location>
        <begin position="223"/>
        <end position="245"/>
    </location>
</feature>
<dbReference type="Pfam" id="PF00032">
    <property type="entry name" value="Cytochrom_B_C"/>
    <property type="match status" value="1"/>
</dbReference>
<evidence type="ECO:0000259" key="17">
    <source>
        <dbReference type="PROSITE" id="PS51002"/>
    </source>
</evidence>
<dbReference type="InterPro" id="IPR027387">
    <property type="entry name" value="Cytb/b6-like_sf"/>
</dbReference>
<sequence>MLVNLLRNNLVDLPTNGYLNYYWCSGFAIGFFLVIQVVSGIMLSLFYVANENISFSVVMEDITNSLLIGWLIRYAHVWGVSFIFLIFIIHMGRALYYSSYTKVGLWNVGFVLYLLMMVNAFLGYVLPWHQMSYWAATVLTSVIQSVPYVGNIIYIYIVGGFAVTNLTLVRFFALHVILAFVILGLVVVHLAYLHYNGSNNSLFSSSGYTDVVRFHSYYTNKDLFVVSGGLVLFIFILLYCPNLALDEEGFIAGDPMVTPANIKPEWYFLFFYAMLRSVSSKLGGLIFVIIFLILLWLPTNNSSCVYSVSRQVLFWLFACDLLFLSYLGACPSSFPYVILGQLASTFMILILFCYKFFWINNV</sequence>
<evidence type="ECO:0000256" key="13">
    <source>
        <dbReference type="ARBA" id="ARBA00023075"/>
    </source>
</evidence>
<evidence type="ECO:0000256" key="14">
    <source>
        <dbReference type="ARBA" id="ARBA00023128"/>
    </source>
</evidence>
<keyword evidence="13" id="KW-0830">Ubiquinone</keyword>
<comment type="cofactor">
    <cofactor evidence="16">
        <name>heme b</name>
        <dbReference type="ChEBI" id="CHEBI:60344"/>
    </cofactor>
    <text evidence="16">Binds 2 heme groups non-covalently.</text>
</comment>
<dbReference type="InterPro" id="IPR005797">
    <property type="entry name" value="Cyt_b/b6_N"/>
</dbReference>
<feature type="transmembrane region" description="Helical" evidence="16">
    <location>
        <begin position="171"/>
        <end position="195"/>
    </location>
</feature>
<dbReference type="GeneID" id="38287614"/>
<protein>
    <recommendedName>
        <fullName evidence="3 16">Cytochrome b</fullName>
    </recommendedName>
</protein>
<proteinExistence type="inferred from homology"/>
<dbReference type="PANTHER" id="PTHR19271">
    <property type="entry name" value="CYTOCHROME B"/>
    <property type="match status" value="1"/>
</dbReference>
<feature type="transmembrane region" description="Helical" evidence="16">
    <location>
        <begin position="132"/>
        <end position="159"/>
    </location>
</feature>
<evidence type="ECO:0000256" key="5">
    <source>
        <dbReference type="ARBA" id="ARBA00022617"/>
    </source>
</evidence>
<dbReference type="InterPro" id="IPR005798">
    <property type="entry name" value="Cyt_b/b6_C"/>
</dbReference>
<dbReference type="EMBL" id="MH328203">
    <property type="protein sequence ID" value="AXR86345.1"/>
    <property type="molecule type" value="Genomic_DNA"/>
</dbReference>
<dbReference type="GO" id="GO:0046872">
    <property type="term" value="F:metal ion binding"/>
    <property type="evidence" value="ECO:0007669"/>
    <property type="project" value="UniProtKB-UniRule"/>
</dbReference>
<evidence type="ECO:0000256" key="12">
    <source>
        <dbReference type="ARBA" id="ARBA00023004"/>
    </source>
</evidence>
<keyword evidence="10 16" id="KW-0249">Electron transport</keyword>
<dbReference type="PROSITE" id="PS51002">
    <property type="entry name" value="CYTB_NTER"/>
    <property type="match status" value="1"/>
</dbReference>
<dbReference type="AlphaFoldDB" id="A0A346Q019"/>
<keyword evidence="12 16" id="KW-0408">Iron</keyword>
<organism evidence="19">
    <name type="scientific">Lepidotrema longipenis</name>
    <dbReference type="NCBI Taxonomy" id="330067"/>
    <lineage>
        <taxon>Eukaryota</taxon>
        <taxon>Metazoa</taxon>
        <taxon>Spiralia</taxon>
        <taxon>Lophotrochozoa</taxon>
        <taxon>Platyhelminthes</taxon>
        <taxon>Monogenea</taxon>
        <taxon>Monopisthocotylea</taxon>
        <taxon>Dactylogyridea</taxon>
        <taxon>Diplectanidae</taxon>
        <taxon>Lepidotrema</taxon>
    </lineage>
</organism>
<comment type="function">
    <text evidence="1 16">Component of the ubiquinol-cytochrome c reductase complex (complex III or cytochrome b-c1 complex) that is part of the mitochondrial respiratory chain. The b-c1 complex mediates electron transfer from ubiquinol to cytochrome c. Contributes to the generation of a proton gradient across the mitochondrial membrane that is then used for ATP synthesis.</text>
</comment>
<keyword evidence="14 16" id="KW-0496">Mitochondrion</keyword>
<name>A0A346Q019_9PLAT</name>
<feature type="domain" description="Cytochrome b/b6 C-terminal region profile" evidence="18">
    <location>
        <begin position="204"/>
        <end position="362"/>
    </location>
</feature>
<feature type="transmembrane region" description="Helical" evidence="16">
    <location>
        <begin position="67"/>
        <end position="91"/>
    </location>
</feature>
<dbReference type="InterPro" id="IPR036150">
    <property type="entry name" value="Cyt_b/b6_C_sf"/>
</dbReference>
<evidence type="ECO:0000256" key="3">
    <source>
        <dbReference type="ARBA" id="ARBA00013531"/>
    </source>
</evidence>